<evidence type="ECO:0000313" key="3">
    <source>
        <dbReference type="EMBL" id="GBC07145.1"/>
    </source>
</evidence>
<dbReference type="STRING" id="94130.A0A2Z6S870"/>
<keyword evidence="2" id="KW-0560">Oxidoreductase</keyword>
<organism evidence="3 4">
    <name type="scientific">Rhizophagus clarus</name>
    <dbReference type="NCBI Taxonomy" id="94130"/>
    <lineage>
        <taxon>Eukaryota</taxon>
        <taxon>Fungi</taxon>
        <taxon>Fungi incertae sedis</taxon>
        <taxon>Mucoromycota</taxon>
        <taxon>Glomeromycotina</taxon>
        <taxon>Glomeromycetes</taxon>
        <taxon>Glomerales</taxon>
        <taxon>Glomeraceae</taxon>
        <taxon>Rhizophagus</taxon>
    </lineage>
</organism>
<comment type="similarity">
    <text evidence="1">Belongs to the short-chain dehydrogenases/reductases (SDR) family.</text>
</comment>
<proteinExistence type="inferred from homology"/>
<dbReference type="PANTHER" id="PTHR24320">
    <property type="entry name" value="RETINOL DEHYDROGENASE"/>
    <property type="match status" value="1"/>
</dbReference>
<keyword evidence="4" id="KW-1185">Reference proteome</keyword>
<dbReference type="SUPFAM" id="SSF51735">
    <property type="entry name" value="NAD(P)-binding Rossmann-fold domains"/>
    <property type="match status" value="1"/>
</dbReference>
<dbReference type="InterPro" id="IPR036291">
    <property type="entry name" value="NAD(P)-bd_dom_sf"/>
</dbReference>
<name>A0A2Z6S870_9GLOM</name>
<dbReference type="GO" id="GO:0016491">
    <property type="term" value="F:oxidoreductase activity"/>
    <property type="evidence" value="ECO:0007669"/>
    <property type="project" value="UniProtKB-KW"/>
</dbReference>
<sequence length="139" mass="15355">MDLADLQSVKNFAHKFIKEVGELHMLFNNAGYVGGIDIVKTKDGLEQQFQVLIRTLLGLMEIKLMNIIVAKELSRVVQNENIKTYALHPGINKTNIKSGADFISSCIITALTYFIAAPVEQGAFNTLYSVLPPQNNDTG</sequence>
<dbReference type="PANTHER" id="PTHR24320:SF148">
    <property type="entry name" value="NAD(P)-BINDING ROSSMANN-FOLD SUPERFAMILY PROTEIN"/>
    <property type="match status" value="1"/>
</dbReference>
<reference evidence="3 4" key="1">
    <citation type="submission" date="2017-11" db="EMBL/GenBank/DDBJ databases">
        <title>The genome of Rhizophagus clarus HR1 reveals common genetic basis of auxotrophy among arbuscular mycorrhizal fungi.</title>
        <authorList>
            <person name="Kobayashi Y."/>
        </authorList>
    </citation>
    <scope>NUCLEOTIDE SEQUENCE [LARGE SCALE GENOMIC DNA]</scope>
    <source>
        <strain evidence="3 4">HR1</strain>
    </source>
</reference>
<evidence type="ECO:0000256" key="1">
    <source>
        <dbReference type="ARBA" id="ARBA00006484"/>
    </source>
</evidence>
<evidence type="ECO:0000256" key="2">
    <source>
        <dbReference type="ARBA" id="ARBA00023002"/>
    </source>
</evidence>
<comment type="caution">
    <text evidence="3">The sequence shown here is derived from an EMBL/GenBank/DDBJ whole genome shotgun (WGS) entry which is preliminary data.</text>
</comment>
<evidence type="ECO:0000313" key="4">
    <source>
        <dbReference type="Proteomes" id="UP000247702"/>
    </source>
</evidence>
<accession>A0A2Z6S870</accession>
<dbReference type="Proteomes" id="UP000247702">
    <property type="component" value="Unassembled WGS sequence"/>
</dbReference>
<dbReference type="AlphaFoldDB" id="A0A2Z6S870"/>
<gene>
    <name evidence="3" type="ORF">RclHR1_07290007</name>
</gene>
<protein>
    <submittedName>
        <fullName evidence="3">Uncharacterized protein</fullName>
    </submittedName>
</protein>
<dbReference type="Gene3D" id="3.40.50.720">
    <property type="entry name" value="NAD(P)-binding Rossmann-like Domain"/>
    <property type="match status" value="2"/>
</dbReference>
<dbReference type="EMBL" id="BEXD01004125">
    <property type="protein sequence ID" value="GBC07145.1"/>
    <property type="molecule type" value="Genomic_DNA"/>
</dbReference>